<evidence type="ECO:0000313" key="3">
    <source>
        <dbReference type="Proteomes" id="UP001085076"/>
    </source>
</evidence>
<evidence type="ECO:0000256" key="1">
    <source>
        <dbReference type="SAM" id="MobiDB-lite"/>
    </source>
</evidence>
<name>A0A9D5C6B4_9LILI</name>
<dbReference type="Proteomes" id="UP001085076">
    <property type="component" value="Miscellaneous, Linkage group lg07"/>
</dbReference>
<accession>A0A9D5C6B4</accession>
<organism evidence="2 3">
    <name type="scientific">Dioscorea zingiberensis</name>
    <dbReference type="NCBI Taxonomy" id="325984"/>
    <lineage>
        <taxon>Eukaryota</taxon>
        <taxon>Viridiplantae</taxon>
        <taxon>Streptophyta</taxon>
        <taxon>Embryophyta</taxon>
        <taxon>Tracheophyta</taxon>
        <taxon>Spermatophyta</taxon>
        <taxon>Magnoliopsida</taxon>
        <taxon>Liliopsida</taxon>
        <taxon>Dioscoreales</taxon>
        <taxon>Dioscoreaceae</taxon>
        <taxon>Dioscorea</taxon>
    </lineage>
</organism>
<sequence length="194" mass="21716">MSADSMSTMMALKTVVRPLKNLDAAWYPATSSFLAVREQPNLATRHRMVNLNLAWWFGNPPPVTPQLLTMDANRVVRASIFPVDSITAIEQMNSGQISAATNRAREKRKVHWRRIMACNIAKRIKGPSGMNEVAARKALDEDSSSGAPEKSEKDKAYIARQIKSPSGINESMSYYWDQTKQRGQPPVISIEHEC</sequence>
<dbReference type="AlphaFoldDB" id="A0A9D5C6B4"/>
<dbReference type="EMBL" id="JAGGNH010000007">
    <property type="protein sequence ID" value="KAJ0967481.1"/>
    <property type="molecule type" value="Genomic_DNA"/>
</dbReference>
<feature type="region of interest" description="Disordered" evidence="1">
    <location>
        <begin position="138"/>
        <end position="164"/>
    </location>
</feature>
<gene>
    <name evidence="2" type="ORF">J5N97_024398</name>
</gene>
<reference evidence="2" key="2">
    <citation type="journal article" date="2022" name="Hortic Res">
        <title>The genome of Dioscorea zingiberensis sheds light on the biosynthesis, origin and evolution of the medicinally important diosgenin saponins.</title>
        <authorList>
            <person name="Li Y."/>
            <person name="Tan C."/>
            <person name="Li Z."/>
            <person name="Guo J."/>
            <person name="Li S."/>
            <person name="Chen X."/>
            <person name="Wang C."/>
            <person name="Dai X."/>
            <person name="Yang H."/>
            <person name="Song W."/>
            <person name="Hou L."/>
            <person name="Xu J."/>
            <person name="Tong Z."/>
            <person name="Xu A."/>
            <person name="Yuan X."/>
            <person name="Wang W."/>
            <person name="Yang Q."/>
            <person name="Chen L."/>
            <person name="Sun Z."/>
            <person name="Wang K."/>
            <person name="Pan B."/>
            <person name="Chen J."/>
            <person name="Bao Y."/>
            <person name="Liu F."/>
            <person name="Qi X."/>
            <person name="Gang D.R."/>
            <person name="Wen J."/>
            <person name="Li J."/>
        </authorList>
    </citation>
    <scope>NUCLEOTIDE SEQUENCE</scope>
    <source>
        <strain evidence="2">Dzin_1.0</strain>
    </source>
</reference>
<protein>
    <submittedName>
        <fullName evidence="2">Uncharacterized protein</fullName>
    </submittedName>
</protein>
<reference evidence="2" key="1">
    <citation type="submission" date="2021-03" db="EMBL/GenBank/DDBJ databases">
        <authorList>
            <person name="Li Z."/>
            <person name="Yang C."/>
        </authorList>
    </citation>
    <scope>NUCLEOTIDE SEQUENCE</scope>
    <source>
        <strain evidence="2">Dzin_1.0</strain>
        <tissue evidence="2">Leaf</tissue>
    </source>
</reference>
<keyword evidence="3" id="KW-1185">Reference proteome</keyword>
<proteinExistence type="predicted"/>
<evidence type="ECO:0000313" key="2">
    <source>
        <dbReference type="EMBL" id="KAJ0967481.1"/>
    </source>
</evidence>
<comment type="caution">
    <text evidence="2">The sequence shown here is derived from an EMBL/GenBank/DDBJ whole genome shotgun (WGS) entry which is preliminary data.</text>
</comment>